<dbReference type="RefSeq" id="WP_290298248.1">
    <property type="nucleotide sequence ID" value="NZ_JAUFQR010000001.1"/>
</dbReference>
<name>A0ABV7XZA0_9FLAO</name>
<accession>A0ABV7XZA0</accession>
<dbReference type="EMBL" id="JBHRYO010000002">
    <property type="protein sequence ID" value="MFC3757193.1"/>
    <property type="molecule type" value="Genomic_DNA"/>
</dbReference>
<protein>
    <recommendedName>
        <fullName evidence="3">GLPGLI family protein</fullName>
    </recommendedName>
</protein>
<gene>
    <name evidence="1" type="ORF">ACFONJ_14550</name>
</gene>
<keyword evidence="2" id="KW-1185">Reference proteome</keyword>
<evidence type="ECO:0000313" key="1">
    <source>
        <dbReference type="EMBL" id="MFC3757193.1"/>
    </source>
</evidence>
<evidence type="ECO:0000313" key="2">
    <source>
        <dbReference type="Proteomes" id="UP001595735"/>
    </source>
</evidence>
<sequence length="132" mass="15827">MKKIFIIINFLLFNFGYSQLDTLSYLKQFEANKAQYIGKPFSVLLNDMTQIQPKTVWPELNMRFKTFIIGNHFKFANKEFSFHNAVTLTITWKDTIPMNLFNYYGEKNHFFFTQEEKGFYGSKIIKDIMVYR</sequence>
<dbReference type="Proteomes" id="UP001595735">
    <property type="component" value="Unassembled WGS sequence"/>
</dbReference>
<proteinExistence type="predicted"/>
<organism evidence="1 2">
    <name type="scientific">Chryseobacterium tructae</name>
    <dbReference type="NCBI Taxonomy" id="1037380"/>
    <lineage>
        <taxon>Bacteria</taxon>
        <taxon>Pseudomonadati</taxon>
        <taxon>Bacteroidota</taxon>
        <taxon>Flavobacteriia</taxon>
        <taxon>Flavobacteriales</taxon>
        <taxon>Weeksellaceae</taxon>
        <taxon>Chryseobacterium group</taxon>
        <taxon>Chryseobacterium</taxon>
    </lineage>
</organism>
<reference evidence="2" key="1">
    <citation type="journal article" date="2019" name="Int. J. Syst. Evol. Microbiol.">
        <title>The Global Catalogue of Microorganisms (GCM) 10K type strain sequencing project: providing services to taxonomists for standard genome sequencing and annotation.</title>
        <authorList>
            <consortium name="The Broad Institute Genomics Platform"/>
            <consortium name="The Broad Institute Genome Sequencing Center for Infectious Disease"/>
            <person name="Wu L."/>
            <person name="Ma J."/>
        </authorList>
    </citation>
    <scope>NUCLEOTIDE SEQUENCE [LARGE SCALE GENOMIC DNA]</scope>
    <source>
        <strain evidence="2">CECT 7798</strain>
    </source>
</reference>
<comment type="caution">
    <text evidence="1">The sequence shown here is derived from an EMBL/GenBank/DDBJ whole genome shotgun (WGS) entry which is preliminary data.</text>
</comment>
<evidence type="ECO:0008006" key="3">
    <source>
        <dbReference type="Google" id="ProtNLM"/>
    </source>
</evidence>